<evidence type="ECO:0000313" key="4">
    <source>
        <dbReference type="Proteomes" id="UP000006695"/>
    </source>
</evidence>
<dbReference type="GO" id="GO:0015920">
    <property type="term" value="P:lipopolysaccharide transport"/>
    <property type="evidence" value="ECO:0007669"/>
    <property type="project" value="InterPro"/>
</dbReference>
<protein>
    <submittedName>
        <fullName evidence="3">Organic solvent tolerance protein</fullName>
    </submittedName>
</protein>
<dbReference type="Pfam" id="PF04453">
    <property type="entry name" value="LptD"/>
    <property type="match status" value="1"/>
</dbReference>
<dbReference type="STRING" id="351605.Gura_3276"/>
<dbReference type="HAMAP" id="MF_01411">
    <property type="entry name" value="LPS_assembly_LptD"/>
    <property type="match status" value="1"/>
</dbReference>
<keyword evidence="1" id="KW-0472">Membrane</keyword>
<evidence type="ECO:0000313" key="3">
    <source>
        <dbReference type="EMBL" id="ABQ27435.1"/>
    </source>
</evidence>
<dbReference type="GO" id="GO:1990351">
    <property type="term" value="C:transporter complex"/>
    <property type="evidence" value="ECO:0007669"/>
    <property type="project" value="TreeGrafter"/>
</dbReference>
<dbReference type="PANTHER" id="PTHR30189">
    <property type="entry name" value="LPS-ASSEMBLY PROTEIN"/>
    <property type="match status" value="1"/>
</dbReference>
<name>A5G6L7_GEOUR</name>
<sequence>MRLPFHLYGTLPPFLADYHERIMKHPIVLALFSNIFVLFLLFQVAFAEENSPAGGVKITADTLSYESRSATYQAKGNVRMRYDGVTLLADSVIFREEQSEAFASGGVVMERDGDVLHGDSLTLNTTTELGEVSNGDLFIKKPNFHIRSSKMTKVGTEDYRMERGSFTTCDGDSPSWRFTARDLDVTLEEYATGKDVVFYVKDLPLLYTPYIIFPVKRERQSGFLIPLIRNSSKKGFNFDLPFYWAISPSQDATFDLDIQSKRGVGTGLDYRYMRQRGSEGIFRGYGIFDTSQSRFRGAVVEKHLEAVSDSLNIRSDINMATDRDFYTDFAEVAGEYNRQDLESTVSLTKKWQDYALTAELRYVEDLYAPNNSATLQKLPAVSLTGIRRKIGATPLFFSLDSSLVNFYREEGVNGQRFTLHPTVTTYFQPVSALDVSAFAGYGQRLYNAYGADPGRGSHGEGLADAGVSASTRFARVYDTAWGAVRKVRHLLVPEVSYSFVQERSQDQLPFFDFDDRVVGQNLLTLSLTNYLTGKVIQADGSPVYRDLLYLRISQGYQASGSRRDLLTLVDEGRTLTDLRLESRFTPTPEISLNLDSRFNTYQGRFSTANLSADYSDGSDNRAGLGYRFSRGEVEYLEGRIGVALVKPFVFNYTNRYSFDKGGFIESYYALEYKHQCWSVTFSYRDRPDNREYMVTFNLAGIGAIGPIKAF</sequence>
<dbReference type="InterPro" id="IPR007543">
    <property type="entry name" value="LptD_C"/>
</dbReference>
<dbReference type="HOGENOM" id="CLU_009039_4_0_7"/>
<evidence type="ECO:0000259" key="2">
    <source>
        <dbReference type="Pfam" id="PF04453"/>
    </source>
</evidence>
<feature type="transmembrane region" description="Helical" evidence="1">
    <location>
        <begin position="27"/>
        <end position="46"/>
    </location>
</feature>
<reference evidence="3 4" key="1">
    <citation type="submission" date="2007-05" db="EMBL/GenBank/DDBJ databases">
        <title>Complete sequence of Geobacter uraniireducens Rf4.</title>
        <authorList>
            <consortium name="US DOE Joint Genome Institute"/>
            <person name="Copeland A."/>
            <person name="Lucas S."/>
            <person name="Lapidus A."/>
            <person name="Barry K."/>
            <person name="Detter J.C."/>
            <person name="Glavina del Rio T."/>
            <person name="Hammon N."/>
            <person name="Israni S."/>
            <person name="Dalin E."/>
            <person name="Tice H."/>
            <person name="Pitluck S."/>
            <person name="Chertkov O."/>
            <person name="Brettin T."/>
            <person name="Bruce D."/>
            <person name="Han C."/>
            <person name="Schmutz J."/>
            <person name="Larimer F."/>
            <person name="Land M."/>
            <person name="Hauser L."/>
            <person name="Kyrpides N."/>
            <person name="Mikhailova N."/>
            <person name="Shelobolina E."/>
            <person name="Aklujkar M."/>
            <person name="Lovley D."/>
            <person name="Richardson P."/>
        </authorList>
    </citation>
    <scope>NUCLEOTIDE SEQUENCE [LARGE SCALE GENOMIC DNA]</scope>
    <source>
        <strain evidence="4">ATCC BAA-1134 / JCM 13001 / Rf4</strain>
    </source>
</reference>
<dbReference type="KEGG" id="gur:Gura_3276"/>
<organism evidence="3 4">
    <name type="scientific">Geotalea uraniireducens (strain Rf4)</name>
    <name type="common">Geobacter uraniireducens</name>
    <dbReference type="NCBI Taxonomy" id="351605"/>
    <lineage>
        <taxon>Bacteria</taxon>
        <taxon>Pseudomonadati</taxon>
        <taxon>Thermodesulfobacteriota</taxon>
        <taxon>Desulfuromonadia</taxon>
        <taxon>Geobacterales</taxon>
        <taxon>Geobacteraceae</taxon>
        <taxon>Geotalea</taxon>
    </lineage>
</organism>
<dbReference type="Proteomes" id="UP000006695">
    <property type="component" value="Chromosome"/>
</dbReference>
<dbReference type="PANTHER" id="PTHR30189:SF1">
    <property type="entry name" value="LPS-ASSEMBLY PROTEIN LPTD"/>
    <property type="match status" value="1"/>
</dbReference>
<keyword evidence="4" id="KW-1185">Reference proteome</keyword>
<dbReference type="InterPro" id="IPR020889">
    <property type="entry name" value="LipoPS_assembly_LptD"/>
</dbReference>
<feature type="domain" description="LptD C-terminal" evidence="2">
    <location>
        <begin position="295"/>
        <end position="637"/>
    </location>
</feature>
<accession>A5G6L7</accession>
<gene>
    <name evidence="3" type="ordered locus">Gura_3276</name>
</gene>
<keyword evidence="1" id="KW-1133">Transmembrane helix</keyword>
<evidence type="ECO:0000256" key="1">
    <source>
        <dbReference type="SAM" id="Phobius"/>
    </source>
</evidence>
<dbReference type="GO" id="GO:0043165">
    <property type="term" value="P:Gram-negative-bacterium-type cell outer membrane assembly"/>
    <property type="evidence" value="ECO:0007669"/>
    <property type="project" value="InterPro"/>
</dbReference>
<dbReference type="AlphaFoldDB" id="A5G6L7"/>
<proteinExistence type="inferred from homology"/>
<dbReference type="EMBL" id="CP000698">
    <property type="protein sequence ID" value="ABQ27435.1"/>
    <property type="molecule type" value="Genomic_DNA"/>
</dbReference>
<dbReference type="InterPro" id="IPR050218">
    <property type="entry name" value="LptD"/>
</dbReference>
<keyword evidence="1" id="KW-0812">Transmembrane</keyword>
<dbReference type="GO" id="GO:0009279">
    <property type="term" value="C:cell outer membrane"/>
    <property type="evidence" value="ECO:0007669"/>
    <property type="project" value="InterPro"/>
</dbReference>